<name>A0A5N6J8K6_9EURO</name>
<evidence type="ECO:0000313" key="1">
    <source>
        <dbReference type="EMBL" id="KAB8274304.1"/>
    </source>
</evidence>
<sequence>MMPLLAFCIYFSEIKSSVAGAELQEEAFHSYAHGRETCELRLTKSRGTLSPLDRRGHEASQFVLSSRRGSILVMQLYGRLKDSA</sequence>
<dbReference type="Proteomes" id="UP000326289">
    <property type="component" value="Unassembled WGS sequence"/>
</dbReference>
<organism evidence="1 2">
    <name type="scientific">Aspergillus minisclerotigenes</name>
    <dbReference type="NCBI Taxonomy" id="656917"/>
    <lineage>
        <taxon>Eukaryota</taxon>
        <taxon>Fungi</taxon>
        <taxon>Dikarya</taxon>
        <taxon>Ascomycota</taxon>
        <taxon>Pezizomycotina</taxon>
        <taxon>Eurotiomycetes</taxon>
        <taxon>Eurotiomycetidae</taxon>
        <taxon>Eurotiales</taxon>
        <taxon>Aspergillaceae</taxon>
        <taxon>Aspergillus</taxon>
        <taxon>Aspergillus subgen. Circumdati</taxon>
    </lineage>
</organism>
<reference evidence="1 2" key="1">
    <citation type="submission" date="2019-04" db="EMBL/GenBank/DDBJ databases">
        <title>Fungal friends and foes A comparative genomics study of 23 Aspergillus species from section Flavi.</title>
        <authorList>
            <consortium name="DOE Joint Genome Institute"/>
            <person name="Kjaerbolling I."/>
            <person name="Vesth T.C."/>
            <person name="Frisvad J.C."/>
            <person name="Nybo J.L."/>
            <person name="Theobald S."/>
            <person name="Kildgaard S."/>
            <person name="Petersen T.I."/>
            <person name="Kuo A."/>
            <person name="Sato A."/>
            <person name="Lyhne E.K."/>
            <person name="Kogle M.E."/>
            <person name="Wiebenga A."/>
            <person name="Kun R.S."/>
            <person name="Lubbers R.J."/>
            <person name="Makela M.R."/>
            <person name="Barry K."/>
            <person name="Chovatia M."/>
            <person name="Clum A."/>
            <person name="Daum C."/>
            <person name="Haridas S."/>
            <person name="He G."/>
            <person name="LaButti K."/>
            <person name="Lipzen A."/>
            <person name="Mondo S."/>
            <person name="Pangilinan J."/>
            <person name="Riley R."/>
            <person name="Salamov A."/>
            <person name="Simmons B.A."/>
            <person name="Magnuson J.K."/>
            <person name="Henrissat B."/>
            <person name="Mortensen U.H."/>
            <person name="Larsen T.O."/>
            <person name="De vries R.P."/>
            <person name="Grigoriev I.V."/>
            <person name="Machida M."/>
            <person name="Baker S.E."/>
            <person name="Andersen M.R."/>
        </authorList>
    </citation>
    <scope>NUCLEOTIDE SEQUENCE [LARGE SCALE GENOMIC DNA]</scope>
    <source>
        <strain evidence="1 2">CBS 117635</strain>
    </source>
</reference>
<accession>A0A5N6J8K6</accession>
<keyword evidence="2" id="KW-1185">Reference proteome</keyword>
<protein>
    <submittedName>
        <fullName evidence="1">Uncharacterized protein</fullName>
    </submittedName>
</protein>
<evidence type="ECO:0000313" key="2">
    <source>
        <dbReference type="Proteomes" id="UP000326289"/>
    </source>
</evidence>
<proteinExistence type="predicted"/>
<gene>
    <name evidence="1" type="ORF">BDV30DRAFT_209221</name>
</gene>
<dbReference type="AlphaFoldDB" id="A0A5N6J8K6"/>
<dbReference type="EMBL" id="ML732789">
    <property type="protein sequence ID" value="KAB8274304.1"/>
    <property type="molecule type" value="Genomic_DNA"/>
</dbReference>